<dbReference type="eggNOG" id="COG3214">
    <property type="taxonomic scope" value="Bacteria"/>
</dbReference>
<dbReference type="PANTHER" id="PTHR30528:SF0">
    <property type="entry name" value="CYTOPLASMIC PROTEIN"/>
    <property type="match status" value="1"/>
</dbReference>
<dbReference type="KEGG" id="cfi:Celf_0784"/>
<organism evidence="1 2">
    <name type="scientific">Cellulomonas fimi (strain ATCC 484 / DSM 20113 / JCM 1341 / CCUG 24087 / LMG 16345 / NBRC 15513 / NCIMB 8980 / NCTC 7547 / NRS-133)</name>
    <dbReference type="NCBI Taxonomy" id="590998"/>
    <lineage>
        <taxon>Bacteria</taxon>
        <taxon>Bacillati</taxon>
        <taxon>Actinomycetota</taxon>
        <taxon>Actinomycetes</taxon>
        <taxon>Micrococcales</taxon>
        <taxon>Cellulomonadaceae</taxon>
        <taxon>Cellulomonas</taxon>
    </lineage>
</organism>
<sequence>MTVHHLSRTDARRLAVRAQLLTAERPAGVLETVRGLTMLQVDHTASVAPSADLVLWSRLGSRYDPGELADAVDGLALLDVQGMIRPAEDLVLYRAEMAQWPGPDPQPWQASRAGWLRDNAGCRQDILDALRADGPLTARELPDTTVRPWRSSGWNANRNVPMMLELLVESGDVAAAGRRGRDRLWDLAERVYPADDPVPVEDARRLRDERRLHALGIARSRGAQCPVEPVDVGTAGEPAVVDGVRGEWRVDPALLDAPFTGRTALLSPFDRLVHDRRRMAELFAFDYALEMFKPAAARRWGYYALPVLHGDRLVGKVDATADHAAGVLRVDAVHEDGAWSPAVRADVADEIEDLARWLGLELRLGARTR</sequence>
<dbReference type="PANTHER" id="PTHR30528">
    <property type="entry name" value="CYTOPLASMIC PROTEIN"/>
    <property type="match status" value="1"/>
</dbReference>
<dbReference type="EMBL" id="CP002666">
    <property type="protein sequence ID" value="AEE44924.1"/>
    <property type="molecule type" value="Genomic_DNA"/>
</dbReference>
<keyword evidence="2" id="KW-1185">Reference proteome</keyword>
<dbReference type="Pfam" id="PF06224">
    <property type="entry name" value="AlkZ-like"/>
    <property type="match status" value="1"/>
</dbReference>
<evidence type="ECO:0000313" key="1">
    <source>
        <dbReference type="EMBL" id="AEE44924.1"/>
    </source>
</evidence>
<evidence type="ECO:0000313" key="2">
    <source>
        <dbReference type="Proteomes" id="UP000008460"/>
    </source>
</evidence>
<gene>
    <name evidence="1" type="ordered locus">Celf_0784</name>
</gene>
<accession>F4H002</accession>
<proteinExistence type="predicted"/>
<dbReference type="RefSeq" id="WP_013769953.1">
    <property type="nucleotide sequence ID" value="NC_015514.1"/>
</dbReference>
<dbReference type="InterPro" id="IPR009351">
    <property type="entry name" value="AlkZ-like"/>
</dbReference>
<evidence type="ECO:0008006" key="3">
    <source>
        <dbReference type="Google" id="ProtNLM"/>
    </source>
</evidence>
<dbReference type="AlphaFoldDB" id="F4H002"/>
<reference evidence="1 2" key="1">
    <citation type="submission" date="2011-04" db="EMBL/GenBank/DDBJ databases">
        <title>Complete sequence of Cellulomonas fimi ATCC 484.</title>
        <authorList>
            <consortium name="US DOE Joint Genome Institute"/>
            <person name="Lucas S."/>
            <person name="Han J."/>
            <person name="Lapidus A."/>
            <person name="Cheng J.-F."/>
            <person name="Goodwin L."/>
            <person name="Pitluck S."/>
            <person name="Peters L."/>
            <person name="Chertkov O."/>
            <person name="Detter J.C."/>
            <person name="Han C."/>
            <person name="Tapia R."/>
            <person name="Land M."/>
            <person name="Hauser L."/>
            <person name="Kyrpides N."/>
            <person name="Ivanova N."/>
            <person name="Ovchinnikova G."/>
            <person name="Pagani I."/>
            <person name="Mead D."/>
            <person name="Brumm P."/>
            <person name="Woyke T."/>
        </authorList>
    </citation>
    <scope>NUCLEOTIDE SEQUENCE [LARGE SCALE GENOMIC DNA]</scope>
    <source>
        <strain evidence="2">ATCC 484 / DSM 20113 / JCM 1341 / NBRC 15513 / NCIMB 8980 / NCTC 7547</strain>
    </source>
</reference>
<name>F4H002_CELFA</name>
<protein>
    <recommendedName>
        <fullName evidence="3">Winged helix-turn-helix domain-containing protein</fullName>
    </recommendedName>
</protein>
<dbReference type="STRING" id="590998.Celf_0784"/>
<dbReference type="HOGENOM" id="CLU_043035_2_0_11"/>
<dbReference type="Proteomes" id="UP000008460">
    <property type="component" value="Chromosome"/>
</dbReference>